<evidence type="ECO:0000256" key="1">
    <source>
        <dbReference type="SAM" id="MobiDB-lite"/>
    </source>
</evidence>
<reference evidence="2 3" key="1">
    <citation type="journal article" date="2019" name="Commun. Biol.">
        <title>The bagworm genome reveals a unique fibroin gene that provides high tensile strength.</title>
        <authorList>
            <person name="Kono N."/>
            <person name="Nakamura H."/>
            <person name="Ohtoshi R."/>
            <person name="Tomita M."/>
            <person name="Numata K."/>
            <person name="Arakawa K."/>
        </authorList>
    </citation>
    <scope>NUCLEOTIDE SEQUENCE [LARGE SCALE GENOMIC DNA]</scope>
</reference>
<evidence type="ECO:0000313" key="2">
    <source>
        <dbReference type="EMBL" id="GBP11453.1"/>
    </source>
</evidence>
<sequence>MVSSTNPSVRDLCVRQGGPRQRRASGCPSSTGVGRLVRVELALVSMSCGVRREVATSAGSRLRTNVCGTGEIKASRPNRRAV</sequence>
<keyword evidence="3" id="KW-1185">Reference proteome</keyword>
<protein>
    <submittedName>
        <fullName evidence="2">Uncharacterized protein</fullName>
    </submittedName>
</protein>
<feature type="region of interest" description="Disordered" evidence="1">
    <location>
        <begin position="1"/>
        <end position="30"/>
    </location>
</feature>
<dbReference type="Proteomes" id="UP000299102">
    <property type="component" value="Unassembled WGS sequence"/>
</dbReference>
<organism evidence="2 3">
    <name type="scientific">Eumeta variegata</name>
    <name type="common">Bagworm moth</name>
    <name type="synonym">Eumeta japonica</name>
    <dbReference type="NCBI Taxonomy" id="151549"/>
    <lineage>
        <taxon>Eukaryota</taxon>
        <taxon>Metazoa</taxon>
        <taxon>Ecdysozoa</taxon>
        <taxon>Arthropoda</taxon>
        <taxon>Hexapoda</taxon>
        <taxon>Insecta</taxon>
        <taxon>Pterygota</taxon>
        <taxon>Neoptera</taxon>
        <taxon>Endopterygota</taxon>
        <taxon>Lepidoptera</taxon>
        <taxon>Glossata</taxon>
        <taxon>Ditrysia</taxon>
        <taxon>Tineoidea</taxon>
        <taxon>Psychidae</taxon>
        <taxon>Oiketicinae</taxon>
        <taxon>Eumeta</taxon>
    </lineage>
</organism>
<gene>
    <name evidence="2" type="ORF">EVAR_92950_1</name>
</gene>
<proteinExistence type="predicted"/>
<evidence type="ECO:0000313" key="3">
    <source>
        <dbReference type="Proteomes" id="UP000299102"/>
    </source>
</evidence>
<comment type="caution">
    <text evidence="2">The sequence shown here is derived from an EMBL/GenBank/DDBJ whole genome shotgun (WGS) entry which is preliminary data.</text>
</comment>
<accession>A0A4C1TAC8</accession>
<dbReference type="EMBL" id="BGZK01000046">
    <property type="protein sequence ID" value="GBP11453.1"/>
    <property type="molecule type" value="Genomic_DNA"/>
</dbReference>
<dbReference type="AlphaFoldDB" id="A0A4C1TAC8"/>
<name>A0A4C1TAC8_EUMVA</name>